<evidence type="ECO:0000259" key="2">
    <source>
        <dbReference type="Pfam" id="PF20155"/>
    </source>
</evidence>
<feature type="coiled-coil region" evidence="1">
    <location>
        <begin position="495"/>
        <end position="551"/>
    </location>
</feature>
<dbReference type="Pfam" id="PF20155">
    <property type="entry name" value="TMP_3"/>
    <property type="match status" value="1"/>
</dbReference>
<feature type="domain" description="Tape measure protein N-terminal" evidence="2">
    <location>
        <begin position="266"/>
        <end position="450"/>
    </location>
</feature>
<proteinExistence type="predicted"/>
<dbReference type="NCBIfam" id="TIGR02675">
    <property type="entry name" value="tape_meas_nterm"/>
    <property type="match status" value="1"/>
</dbReference>
<dbReference type="RefSeq" id="WP_105446773.1">
    <property type="nucleotide sequence ID" value="NZ_CP027169.1"/>
</dbReference>
<dbReference type="EMBL" id="CP027169">
    <property type="protein sequence ID" value="AVK02816.1"/>
    <property type="molecule type" value="Genomic_DNA"/>
</dbReference>
<accession>A0A2R3ILK9</accession>
<name>A0A2R3ILK9_9PSED</name>
<evidence type="ECO:0000313" key="3">
    <source>
        <dbReference type="EMBL" id="AVK02816.1"/>
    </source>
</evidence>
<evidence type="ECO:0000256" key="1">
    <source>
        <dbReference type="SAM" id="Coils"/>
    </source>
</evidence>
<gene>
    <name evidence="3" type="ORF">CSB93_3246</name>
</gene>
<reference evidence="3 4" key="1">
    <citation type="submission" date="2018-02" db="EMBL/GenBank/DDBJ databases">
        <title>FDA/CDC Antimicrobial Resistant Isolate Bank Genome Sequencing.</title>
        <authorList>
            <person name="Benahmed F.H."/>
            <person name="Lutgring J.D."/>
            <person name="Yoo B."/>
            <person name="Machado M."/>
            <person name="Brown A."/>
            <person name="McAllister G."/>
            <person name="Perry A."/>
            <person name="Halpin A.L."/>
            <person name="Vavikolanu K."/>
            <person name="Ott S."/>
            <person name="Zhao X."/>
            <person name="Tallon L.J."/>
            <person name="Sadzewicz L."/>
            <person name="Aluvathingal J."/>
            <person name="Nadendla S."/>
            <person name="Voskania-kordi A."/>
            <person name="Simonyan V."/>
            <person name="Patel J."/>
            <person name="Shawar R.M."/>
        </authorList>
    </citation>
    <scope>NUCLEOTIDE SEQUENCE [LARGE SCALE GENOMIC DNA]</scope>
    <source>
        <strain evidence="3 4">AR_0356</strain>
    </source>
</reference>
<evidence type="ECO:0000313" key="4">
    <source>
        <dbReference type="Proteomes" id="UP000238390"/>
    </source>
</evidence>
<organism evidence="3 4">
    <name type="scientific">Pseudomonas paraeruginosa</name>
    <dbReference type="NCBI Taxonomy" id="2994495"/>
    <lineage>
        <taxon>Bacteria</taxon>
        <taxon>Pseudomonadati</taxon>
        <taxon>Pseudomonadota</taxon>
        <taxon>Gammaproteobacteria</taxon>
        <taxon>Pseudomonadales</taxon>
        <taxon>Pseudomonadaceae</taxon>
        <taxon>Pseudomonas</taxon>
    </lineage>
</organism>
<dbReference type="Proteomes" id="UP000238390">
    <property type="component" value="Chromosome"/>
</dbReference>
<feature type="coiled-coil region" evidence="1">
    <location>
        <begin position="12"/>
        <end position="70"/>
    </location>
</feature>
<keyword evidence="4" id="KW-1185">Reference proteome</keyword>
<sequence length="827" mass="89485">MADVKIRLTADLDDALREVSGFRKEYAELVRQVAQPLKRLNDFTALESTLEDTQRQARSAREQIRTLGNELASTIRPSRELQQAYRDSISDLRSLERAETVQIARLSAMRRELKQAGLDTRSLTSERQRLQRELDRNLQAGRNDAATTSLRQQAAAIKQSAIEQRRYNLEQARSTLGVARVRELQAAIGQLNQQYRLLRSSGTLSTRELAVAQRALKKQIAETKSELNSLGAGSRLSSIGSLRGSGPALAVAGLAAAVGAATAKLANGADTVGRLDSRLRLATRSQEEFNTAQIELDRIADDVQGDVGDLIGLYSRLQRPLRDAGMDQRAALETVEAVSLGLKIGGASAEESASVITQFSQAIASGVLRGEEFNTVLESSDRIAGALADSFGVTVGRLREMAAAGELTSEQIVIALRKELPKLREEMASFAPEIGAGLNRIFSETQKYWGRRAKETGVVDWVANQLNDVAKNINTANTLVKKGEGSLTATLAAEKARQEQIVKRQNDALKRARDQNVADLQSEVVRTKALLEQSTKNLNDALSRQADVRKEFADLVKGIQATPTSGTQTFGDATAAQASARNALTAGNNQKAIEEARRALQILQQLKDAGANSYGFEGVAKEVERIANKAAEVEAGNAKAADDVNRLNLADLEERIKAVQNVEVSFGMDFESAETLKQQVADIAAGLAEQLVIPITLVPPPEMGLPGVPSITPKIPGFATGTQSAPPGMAWVGERGPELMMMRGGERIFNAVQSLQMSQRYQRTLPEIPEIPTAALQQANPLAAMQNLGSLTLNLGGDDAGFTVFGTHDTLRDIRKAASKFGRTRPK</sequence>
<dbReference type="AlphaFoldDB" id="A0A2R3ILK9"/>
<dbReference type="InterPro" id="IPR013491">
    <property type="entry name" value="Tape_meas_N"/>
</dbReference>
<protein>
    <submittedName>
        <fullName evidence="3">Tape measure domain protein</fullName>
    </submittedName>
</protein>
<keyword evidence="1" id="KW-0175">Coiled coil</keyword>